<evidence type="ECO:0000313" key="1">
    <source>
        <dbReference type="EMBL" id="TXJ41044.1"/>
    </source>
</evidence>
<organism evidence="1 2">
    <name type="scientific">Brachyspira pilosicoli</name>
    <name type="common">Serpulina pilosicoli</name>
    <dbReference type="NCBI Taxonomy" id="52584"/>
    <lineage>
        <taxon>Bacteria</taxon>
        <taxon>Pseudomonadati</taxon>
        <taxon>Spirochaetota</taxon>
        <taxon>Spirochaetia</taxon>
        <taxon>Brachyspirales</taxon>
        <taxon>Brachyspiraceae</taxon>
        <taxon>Brachyspira</taxon>
    </lineage>
</organism>
<dbReference type="EMBL" id="SAXY01000046">
    <property type="protein sequence ID" value="TXJ41044.1"/>
    <property type="molecule type" value="Genomic_DNA"/>
</dbReference>
<accession>A0A5C8EVA7</accession>
<sequence>MSNKKFMIKEEKAVFADIRSAISISLFDSELNNFDGSIDMDVRRAVIYNKIVFENLSKRLLSYYASREDNRNKKKELSLIRTLKKENAISKEKLYYLEKPDEHTFDFLNDVLDKNKNIRGYSEYIIYSLFNHYFDYIKN</sequence>
<reference evidence="1 2" key="1">
    <citation type="journal article" date="1992" name="Lakartidningen">
        <title>[Penicillin V and not amoxicillin is the first choice preparation in acute otitis].</title>
        <authorList>
            <person name="Kamme C."/>
            <person name="Lundgren K."/>
            <person name="Prellner K."/>
        </authorList>
    </citation>
    <scope>NUCLEOTIDE SEQUENCE [LARGE SCALE GENOMIC DNA]</scope>
    <source>
        <strain evidence="1 2">PC5538III-hc</strain>
    </source>
</reference>
<dbReference type="OrthoDB" id="307583at2"/>
<dbReference type="Proteomes" id="UP000323176">
    <property type="component" value="Unassembled WGS sequence"/>
</dbReference>
<comment type="caution">
    <text evidence="1">The sequence shown here is derived from an EMBL/GenBank/DDBJ whole genome shotgun (WGS) entry which is preliminary data.</text>
</comment>
<evidence type="ECO:0000313" key="2">
    <source>
        <dbReference type="Proteomes" id="UP000323176"/>
    </source>
</evidence>
<protein>
    <submittedName>
        <fullName evidence="1">Uncharacterized protein</fullName>
    </submittedName>
</protein>
<dbReference type="AlphaFoldDB" id="A0A5C8EVA7"/>
<gene>
    <name evidence="1" type="ORF">EPJ72_07565</name>
</gene>
<proteinExistence type="predicted"/>
<name>A0A5C8EVA7_BRAPL</name>